<reference evidence="2 3" key="1">
    <citation type="journal article" date="2007" name="Int. J. Syst. Evol. Microbiol.">
        <title>Paenibacillus ginsengarvi sp. nov., isolated from soil from ginseng cultivation.</title>
        <authorList>
            <person name="Yoon M.H."/>
            <person name="Ten L.N."/>
            <person name="Im W.T."/>
        </authorList>
    </citation>
    <scope>NUCLEOTIDE SEQUENCE [LARGE SCALE GENOMIC DNA]</scope>
    <source>
        <strain evidence="2 3">KCTC 13059</strain>
    </source>
</reference>
<evidence type="ECO:0000313" key="3">
    <source>
        <dbReference type="Proteomes" id="UP000282311"/>
    </source>
</evidence>
<dbReference type="GO" id="GO:0006629">
    <property type="term" value="P:lipid metabolic process"/>
    <property type="evidence" value="ECO:0007669"/>
    <property type="project" value="InterPro"/>
</dbReference>
<dbReference type="InterPro" id="IPR002921">
    <property type="entry name" value="Fungal_lipase-type"/>
</dbReference>
<feature type="domain" description="Fungal lipase-type" evidence="1">
    <location>
        <begin position="67"/>
        <end position="196"/>
    </location>
</feature>
<dbReference type="InterPro" id="IPR029058">
    <property type="entry name" value="AB_hydrolase_fold"/>
</dbReference>
<gene>
    <name evidence="2" type="ORF">D7M11_30160</name>
</gene>
<dbReference type="AlphaFoldDB" id="A0A3B0BE83"/>
<dbReference type="EMBL" id="RBAH01000031">
    <property type="protein sequence ID" value="RKN70618.1"/>
    <property type="molecule type" value="Genomic_DNA"/>
</dbReference>
<dbReference type="PANTHER" id="PTHR45856:SF24">
    <property type="entry name" value="FUNGAL LIPASE-LIKE DOMAIN-CONTAINING PROTEIN"/>
    <property type="match status" value="1"/>
</dbReference>
<dbReference type="CDD" id="cd00519">
    <property type="entry name" value="Lipase_3"/>
    <property type="match status" value="1"/>
</dbReference>
<dbReference type="SUPFAM" id="SSF53474">
    <property type="entry name" value="alpha/beta-Hydrolases"/>
    <property type="match status" value="1"/>
</dbReference>
<dbReference type="Pfam" id="PF01764">
    <property type="entry name" value="Lipase_3"/>
    <property type="match status" value="1"/>
</dbReference>
<protein>
    <submittedName>
        <fullName evidence="2">Lipase family protein</fullName>
    </submittedName>
</protein>
<accession>A0A3B0BE83</accession>
<dbReference type="InterPro" id="IPR051218">
    <property type="entry name" value="Sec_MonoDiacylglyc_Lipase"/>
</dbReference>
<dbReference type="PANTHER" id="PTHR45856">
    <property type="entry name" value="ALPHA/BETA-HYDROLASES SUPERFAMILY PROTEIN"/>
    <property type="match status" value="1"/>
</dbReference>
<evidence type="ECO:0000313" key="2">
    <source>
        <dbReference type="EMBL" id="RKN70618.1"/>
    </source>
</evidence>
<organism evidence="2 3">
    <name type="scientific">Paenibacillus ginsengarvi</name>
    <dbReference type="NCBI Taxonomy" id="400777"/>
    <lineage>
        <taxon>Bacteria</taxon>
        <taxon>Bacillati</taxon>
        <taxon>Bacillota</taxon>
        <taxon>Bacilli</taxon>
        <taxon>Bacillales</taxon>
        <taxon>Paenibacillaceae</taxon>
        <taxon>Paenibacillus</taxon>
    </lineage>
</organism>
<keyword evidence="3" id="KW-1185">Reference proteome</keyword>
<evidence type="ECO:0000259" key="1">
    <source>
        <dbReference type="Pfam" id="PF01764"/>
    </source>
</evidence>
<dbReference type="OrthoDB" id="5522031at2"/>
<name>A0A3B0BE83_9BACL</name>
<proteinExistence type="predicted"/>
<sequence>MVINDVYVERAIFLAAICGQTYTQFTNTDGSFVVPLHYSVNYTFQMKSVANIWERFGFIIESPKEIIIAFRGSNSTSDWISDIMASQTKFKFINEDCYTHRGFTNIYSSGRNGIISALAELSPNKALYITGHSLGAALATLCAFDIAANTVYNSPKLFTYGSPRLGDPAFAKTFSKYVQNSYRIANPYDVVTHTPPSIYKQPKRDEKFYYSHVRTFESLPFQNGAIDLNHAIDSYFATLSQLKPIFAQRLCSSNPGFCPS</sequence>
<comment type="caution">
    <text evidence="2">The sequence shown here is derived from an EMBL/GenBank/DDBJ whole genome shotgun (WGS) entry which is preliminary data.</text>
</comment>
<dbReference type="Proteomes" id="UP000282311">
    <property type="component" value="Unassembled WGS sequence"/>
</dbReference>
<dbReference type="Gene3D" id="3.40.50.1820">
    <property type="entry name" value="alpha/beta hydrolase"/>
    <property type="match status" value="1"/>
</dbReference>